<accession>A0A5C1A1N5</accession>
<dbReference type="Proteomes" id="UP000322553">
    <property type="component" value="Chromosome"/>
</dbReference>
<gene>
    <name evidence="3" type="primary">pilV</name>
    <name evidence="3" type="ORF">FY550_13710</name>
</gene>
<organism evidence="3 4">
    <name type="scientific">Kushneria phosphatilytica</name>
    <dbReference type="NCBI Taxonomy" id="657387"/>
    <lineage>
        <taxon>Bacteria</taxon>
        <taxon>Pseudomonadati</taxon>
        <taxon>Pseudomonadota</taxon>
        <taxon>Gammaproteobacteria</taxon>
        <taxon>Oceanospirillales</taxon>
        <taxon>Halomonadaceae</taxon>
        <taxon>Kushneria</taxon>
    </lineage>
</organism>
<dbReference type="NCBIfam" id="TIGR02532">
    <property type="entry name" value="IV_pilin_GFxxxE"/>
    <property type="match status" value="1"/>
</dbReference>
<keyword evidence="1" id="KW-0812">Transmembrane</keyword>
<dbReference type="NCBIfam" id="TIGR02523">
    <property type="entry name" value="type_IV_pilV"/>
    <property type="match status" value="1"/>
</dbReference>
<keyword evidence="1" id="KW-0472">Membrane</keyword>
<sequence>MLGMPYTGARATQQGFSLLEVLVTLVLLTVGMLGVVGLVLHARQANEQALANTRATLLVEDLLERMRANTTAAALEVYGASTSVVPTQINKPERDCRATECSPAEMARFDLYDWAQQISMRSEPGPPRDGLLDAQGCIDISPVNPAPGSIASATVILAWRGSGASRATGPNGQPISCGSDDIPAARQFVMLSTRYLVDS</sequence>
<dbReference type="EMBL" id="CP043420">
    <property type="protein sequence ID" value="QEL12088.1"/>
    <property type="molecule type" value="Genomic_DNA"/>
</dbReference>
<name>A0A5C1A1N5_9GAMM</name>
<keyword evidence="1" id="KW-1133">Transmembrane helix</keyword>
<dbReference type="PROSITE" id="PS00409">
    <property type="entry name" value="PROKAR_NTER_METHYL"/>
    <property type="match status" value="1"/>
</dbReference>
<dbReference type="OrthoDB" id="6194160at2"/>
<feature type="domain" description="Type IV pilin Tt1218-like" evidence="2">
    <location>
        <begin position="40"/>
        <end position="111"/>
    </location>
</feature>
<dbReference type="Pfam" id="PF07963">
    <property type="entry name" value="N_methyl"/>
    <property type="match status" value="1"/>
</dbReference>
<evidence type="ECO:0000313" key="4">
    <source>
        <dbReference type="Proteomes" id="UP000322553"/>
    </source>
</evidence>
<dbReference type="InterPro" id="IPR013362">
    <property type="entry name" value="Pilus_4_PilV"/>
</dbReference>
<dbReference type="KEGG" id="kuy:FY550_13710"/>
<feature type="transmembrane region" description="Helical" evidence="1">
    <location>
        <begin position="21"/>
        <end position="40"/>
    </location>
</feature>
<evidence type="ECO:0000256" key="1">
    <source>
        <dbReference type="SAM" id="Phobius"/>
    </source>
</evidence>
<dbReference type="AlphaFoldDB" id="A0A5C1A1N5"/>
<protein>
    <submittedName>
        <fullName evidence="3">Type IV pilus modification protein PilV</fullName>
    </submittedName>
</protein>
<evidence type="ECO:0000313" key="3">
    <source>
        <dbReference type="EMBL" id="QEL12088.1"/>
    </source>
</evidence>
<dbReference type="Pfam" id="PF22150">
    <property type="entry name" value="Tt1218-like"/>
    <property type="match status" value="1"/>
</dbReference>
<dbReference type="InterPro" id="IPR054402">
    <property type="entry name" value="Tt1218-like_dom"/>
</dbReference>
<dbReference type="InterPro" id="IPR012902">
    <property type="entry name" value="N_methyl_site"/>
</dbReference>
<evidence type="ECO:0000259" key="2">
    <source>
        <dbReference type="Pfam" id="PF22150"/>
    </source>
</evidence>
<reference evidence="3 4" key="1">
    <citation type="submission" date="2019-08" db="EMBL/GenBank/DDBJ databases">
        <title>Complete genome sequence of Kushneria sp. YCWA18, a halophilic phosphate-solubilizing bacterium isolated from Daqiao saltern in China.</title>
        <authorList>
            <person name="Du G.-X."/>
            <person name="Qu L.-Y."/>
        </authorList>
    </citation>
    <scope>NUCLEOTIDE SEQUENCE [LARGE SCALE GENOMIC DNA]</scope>
    <source>
        <strain evidence="3 4">YCWA18</strain>
    </source>
</reference>
<keyword evidence="4" id="KW-1185">Reference proteome</keyword>
<proteinExistence type="predicted"/>